<evidence type="ECO:0000256" key="6">
    <source>
        <dbReference type="ARBA" id="ARBA00022679"/>
    </source>
</evidence>
<keyword evidence="6" id="KW-0808">Transferase</keyword>
<keyword evidence="9" id="KW-1133">Transmembrane helix</keyword>
<dbReference type="InterPro" id="IPR052105">
    <property type="entry name" value="MGAT5_Glycosyltransferase"/>
</dbReference>
<sequence>MSFTPILAPASWSCNKACESVERPSSPAPTSSPMYSIQGRLRSTSVSNIHVAWSSYLNQRYEYARPVRSRSMKWQRLQCDPQHFPDLNGAQEVSQLLNVTCITEISSTELTAPFVDVSQGQCNFQSNDLAFSCTYPESSTQLNSNLRRICPCFARLIGQSTLCEECV</sequence>
<evidence type="ECO:0000256" key="1">
    <source>
        <dbReference type="ARBA" id="ARBA00004323"/>
    </source>
</evidence>
<dbReference type="GO" id="GO:0000139">
    <property type="term" value="C:Golgi membrane"/>
    <property type="evidence" value="ECO:0007669"/>
    <property type="project" value="UniProtKB-SubCell"/>
</dbReference>
<evidence type="ECO:0000256" key="13">
    <source>
        <dbReference type="ARBA" id="ARBA00048243"/>
    </source>
</evidence>
<evidence type="ECO:0000313" key="15">
    <source>
        <dbReference type="EMBL" id="KAA0187901.1"/>
    </source>
</evidence>
<proteinExistence type="inferred from homology"/>
<evidence type="ECO:0000256" key="12">
    <source>
        <dbReference type="ARBA" id="ARBA00023180"/>
    </source>
</evidence>
<evidence type="ECO:0000256" key="10">
    <source>
        <dbReference type="ARBA" id="ARBA00023034"/>
    </source>
</evidence>
<feature type="domain" description="Glycosyltransferase family 18 catalytic" evidence="14">
    <location>
        <begin position="73"/>
        <end position="152"/>
    </location>
</feature>
<evidence type="ECO:0000256" key="3">
    <source>
        <dbReference type="ARBA" id="ARBA00007477"/>
    </source>
</evidence>
<evidence type="ECO:0000256" key="8">
    <source>
        <dbReference type="ARBA" id="ARBA00022968"/>
    </source>
</evidence>
<keyword evidence="11" id="KW-0472">Membrane</keyword>
<evidence type="ECO:0000259" key="14">
    <source>
        <dbReference type="Pfam" id="PF15024"/>
    </source>
</evidence>
<comment type="subcellular location">
    <subcellularLocation>
        <location evidence="1">Golgi apparatus membrane</location>
        <topology evidence="1">Single-pass type II membrane protein</topology>
    </subcellularLocation>
</comment>
<evidence type="ECO:0000256" key="7">
    <source>
        <dbReference type="ARBA" id="ARBA00022692"/>
    </source>
</evidence>
<dbReference type="EMBL" id="LUCM01008796">
    <property type="protein sequence ID" value="KAA0187901.1"/>
    <property type="molecule type" value="Genomic_DNA"/>
</dbReference>
<comment type="catalytic activity">
    <reaction evidence="13">
        <text>N(4)-{beta-D-GlcNAc-(1-&gt;2)-[beta-D-GlcNAc-(1-&gt;4)]-alpha-D-Man-(1-&gt;3)-[beta-D-GlcNAc-(1-&gt;2)-alpha-D-Man-(1-&gt;6)]-beta-D-Man-(1-&gt;4)-beta-D-GlcNAc-(1-&gt;4)-beta-D-GlcNAc}-L-asparaginyl-[protein] + UDP-N-acetyl-alpha-D-glucosamine = N(4)-{beta-D-GlcNAc-(1-&gt;2)-[beta-D-GlcNAc-(1-&gt;4)]-alpha-D-Man-(1-&gt;3)-[beta-D-GlcNAc-(1-&gt;2)-[beta-D-GlcNAc-(1-&gt;6)]-alpha-D-Man-(1-&gt;6)]-beta-D-Man-(1-&gt;4)-beta-D-GlcNAc-(1-&gt;4)-beta-D-GlcNAc}-L-asparaginyl-[protein] + UDP + H(+)</text>
        <dbReference type="Rhea" id="RHEA:16921"/>
        <dbReference type="Rhea" id="RHEA-COMP:14374"/>
        <dbReference type="Rhea" id="RHEA-COMP:14377"/>
        <dbReference type="ChEBI" id="CHEBI:15378"/>
        <dbReference type="ChEBI" id="CHEBI:57705"/>
        <dbReference type="ChEBI" id="CHEBI:58223"/>
        <dbReference type="ChEBI" id="CHEBI:139507"/>
        <dbReference type="ChEBI" id="CHEBI:139510"/>
        <dbReference type="EC" id="2.4.1.155"/>
    </reaction>
</comment>
<evidence type="ECO:0000256" key="2">
    <source>
        <dbReference type="ARBA" id="ARBA00004922"/>
    </source>
</evidence>
<keyword evidence="12" id="KW-0325">Glycoprotein</keyword>
<evidence type="ECO:0000313" key="16">
    <source>
        <dbReference type="EMBL" id="KAA0187902.1"/>
    </source>
</evidence>
<dbReference type="Pfam" id="PF15024">
    <property type="entry name" value="Glyco_transf_18"/>
    <property type="match status" value="1"/>
</dbReference>
<keyword evidence="7" id="KW-0812">Transmembrane</keyword>
<keyword evidence="5" id="KW-0328">Glycosyltransferase</keyword>
<dbReference type="AlphaFoldDB" id="A0A8E0RTX2"/>
<evidence type="ECO:0000256" key="5">
    <source>
        <dbReference type="ARBA" id="ARBA00022676"/>
    </source>
</evidence>
<protein>
    <recommendedName>
        <fullName evidence="4">alpha-1,6-mannosyl-glycoprotein 6-beta-N-acetylglucosaminyltransferase</fullName>
        <ecNumber evidence="4">2.4.1.155</ecNumber>
    </recommendedName>
</protein>
<keyword evidence="17" id="KW-1185">Reference proteome</keyword>
<dbReference type="EC" id="2.4.1.155" evidence="4"/>
<dbReference type="GO" id="GO:0030144">
    <property type="term" value="F:alpha-1,6-mannosylglycoprotein 6-beta-N-acetylglucosaminyltransferase activity"/>
    <property type="evidence" value="ECO:0007669"/>
    <property type="project" value="UniProtKB-EC"/>
</dbReference>
<comment type="pathway">
    <text evidence="2">Protein modification; protein glycosylation.</text>
</comment>
<dbReference type="InterPro" id="IPR026116">
    <property type="entry name" value="GT18_cat"/>
</dbReference>
<organism evidence="15 17">
    <name type="scientific">Fasciolopsis buskii</name>
    <dbReference type="NCBI Taxonomy" id="27845"/>
    <lineage>
        <taxon>Eukaryota</taxon>
        <taxon>Metazoa</taxon>
        <taxon>Spiralia</taxon>
        <taxon>Lophotrochozoa</taxon>
        <taxon>Platyhelminthes</taxon>
        <taxon>Trematoda</taxon>
        <taxon>Digenea</taxon>
        <taxon>Plagiorchiida</taxon>
        <taxon>Echinostomata</taxon>
        <taxon>Echinostomatoidea</taxon>
        <taxon>Fasciolidae</taxon>
        <taxon>Fasciolopsis</taxon>
    </lineage>
</organism>
<reference evidence="15" key="1">
    <citation type="submission" date="2019-05" db="EMBL/GenBank/DDBJ databases">
        <title>Annotation for the trematode Fasciolopsis buski.</title>
        <authorList>
            <person name="Choi Y.-J."/>
        </authorList>
    </citation>
    <scope>NUCLEOTIDE SEQUENCE</scope>
    <source>
        <strain evidence="15">HT</strain>
        <tissue evidence="15">Whole worm</tissue>
    </source>
</reference>
<dbReference type="GO" id="GO:0006487">
    <property type="term" value="P:protein N-linked glycosylation"/>
    <property type="evidence" value="ECO:0007669"/>
    <property type="project" value="TreeGrafter"/>
</dbReference>
<evidence type="ECO:0000256" key="11">
    <source>
        <dbReference type="ARBA" id="ARBA00023136"/>
    </source>
</evidence>
<dbReference type="PANTHER" id="PTHR15075:SF2">
    <property type="entry name" value="ALPHA-1,6-MANNOSYLGLYCOPROTEIN 6-BETA-N-ACETYLGLUCOSAMINYLTRANSFERASE"/>
    <property type="match status" value="1"/>
</dbReference>
<evidence type="ECO:0000313" key="17">
    <source>
        <dbReference type="Proteomes" id="UP000728185"/>
    </source>
</evidence>
<dbReference type="UniPathway" id="UPA00378"/>
<dbReference type="EMBL" id="LUCM01008796">
    <property type="protein sequence ID" value="KAA0187902.1"/>
    <property type="molecule type" value="Genomic_DNA"/>
</dbReference>
<keyword evidence="10" id="KW-0333">Golgi apparatus</keyword>
<evidence type="ECO:0000256" key="4">
    <source>
        <dbReference type="ARBA" id="ARBA00012671"/>
    </source>
</evidence>
<comment type="caution">
    <text evidence="15">The sequence shown here is derived from an EMBL/GenBank/DDBJ whole genome shotgun (WGS) entry which is preliminary data.</text>
</comment>
<comment type="similarity">
    <text evidence="3">Belongs to the glycosyltransferase 18 family.</text>
</comment>
<dbReference type="Proteomes" id="UP000728185">
    <property type="component" value="Unassembled WGS sequence"/>
</dbReference>
<gene>
    <name evidence="15" type="ORF">FBUS_11703</name>
    <name evidence="16" type="ORF">FBUS_11704</name>
</gene>
<evidence type="ECO:0000256" key="9">
    <source>
        <dbReference type="ARBA" id="ARBA00022989"/>
    </source>
</evidence>
<name>A0A8E0RTX2_9TREM</name>
<accession>A0A8E0RTX2</accession>
<keyword evidence="8" id="KW-0735">Signal-anchor</keyword>
<dbReference type="OrthoDB" id="2113294at2759"/>
<dbReference type="PANTHER" id="PTHR15075">
    <property type="entry name" value="ALPHA-MANNOSIDE BETA-1,6-N-ACETYLGLUCOSAMINYLTRANSFERASE"/>
    <property type="match status" value="1"/>
</dbReference>